<sequence>MISHPRFDRYQEIRCNYLVCHSTHSHLSVKTGIRNYSFAITETTNPELRNALYKQMDAAIDLHGEIKDLMIKRGWLHPFDFNEQIPIDLKAVQTAVQIAQLNLFPNDTDRRGMFATPNK</sequence>
<dbReference type="InterPro" id="IPR012347">
    <property type="entry name" value="Ferritin-like"/>
</dbReference>
<proteinExistence type="inferred from homology"/>
<evidence type="ECO:0000256" key="3">
    <source>
        <dbReference type="ARBA" id="ARBA00024344"/>
    </source>
</evidence>
<comment type="subcellular location">
    <subcellularLocation>
        <location evidence="2">Spore coat</location>
    </subcellularLocation>
</comment>
<comment type="caution">
    <text evidence="4">The sequence shown here is derived from an EMBL/GenBank/DDBJ whole genome shotgun (WGS) entry which is preliminary data.</text>
</comment>
<keyword evidence="1" id="KW-0749">Sporulation</keyword>
<dbReference type="Pfam" id="PF07875">
    <property type="entry name" value="Coat_F"/>
    <property type="match status" value="1"/>
</dbReference>
<dbReference type="Proteomes" id="UP000295132">
    <property type="component" value="Unassembled WGS sequence"/>
</dbReference>
<dbReference type="Gene3D" id="1.20.1260.10">
    <property type="match status" value="1"/>
</dbReference>
<gene>
    <name evidence="4" type="ORF">E2K98_17915</name>
</gene>
<dbReference type="PANTHER" id="PTHR39183">
    <property type="entry name" value="SPORE COAT PROTEIN F-LIKE PROTEIN YHCQ"/>
    <property type="match status" value="1"/>
</dbReference>
<organism evidence="4 5">
    <name type="scientific">Bacillus salipaludis</name>
    <dbReference type="NCBI Taxonomy" id="2547811"/>
    <lineage>
        <taxon>Bacteria</taxon>
        <taxon>Bacillati</taxon>
        <taxon>Bacillota</taxon>
        <taxon>Bacilli</taxon>
        <taxon>Bacillales</taxon>
        <taxon>Bacillaceae</taxon>
        <taxon>Bacillus</taxon>
    </lineage>
</organism>
<dbReference type="EMBL" id="SMYO01000008">
    <property type="protein sequence ID" value="TDK59801.1"/>
    <property type="molecule type" value="Genomic_DNA"/>
</dbReference>
<comment type="similarity">
    <text evidence="3">Belongs to the CotF family.</text>
</comment>
<reference evidence="4 5" key="1">
    <citation type="submission" date="2019-03" db="EMBL/GenBank/DDBJ databases">
        <title>Bacillus niacini sp. nov. a Nicotinate-Metabolizing Mesophile Isolated from Soil.</title>
        <authorList>
            <person name="Zhang G."/>
        </authorList>
    </citation>
    <scope>NUCLEOTIDE SEQUENCE [LARGE SCALE GENOMIC DNA]</scope>
    <source>
        <strain evidence="4 5">WN066</strain>
    </source>
</reference>
<evidence type="ECO:0000313" key="5">
    <source>
        <dbReference type="Proteomes" id="UP000295132"/>
    </source>
</evidence>
<keyword evidence="4" id="KW-0946">Virion</keyword>
<evidence type="ECO:0000313" key="4">
    <source>
        <dbReference type="EMBL" id="TDK59801.1"/>
    </source>
</evidence>
<evidence type="ECO:0000256" key="1">
    <source>
        <dbReference type="ARBA" id="ARBA00022969"/>
    </source>
</evidence>
<accession>A0A4R5VNE5</accession>
<protein>
    <submittedName>
        <fullName evidence="4">Spore coat protein</fullName>
    </submittedName>
</protein>
<dbReference type="PANTHER" id="PTHR39183:SF1">
    <property type="entry name" value="SPORE COAT PROTEIN F-LIKE PROTEIN YHCQ"/>
    <property type="match status" value="1"/>
</dbReference>
<keyword evidence="4" id="KW-0167">Capsid protein</keyword>
<name>A0A4R5VNE5_9BACI</name>
<dbReference type="GO" id="GO:0030435">
    <property type="term" value="P:sporulation resulting in formation of a cellular spore"/>
    <property type="evidence" value="ECO:0007669"/>
    <property type="project" value="UniProtKB-KW"/>
</dbReference>
<evidence type="ECO:0000256" key="2">
    <source>
        <dbReference type="ARBA" id="ARBA00024325"/>
    </source>
</evidence>
<dbReference type="AlphaFoldDB" id="A0A4R5VNE5"/>
<dbReference type="InterPro" id="IPR012851">
    <property type="entry name" value="Spore_coat_CotF-like"/>
</dbReference>